<feature type="domain" description="GmrSD restriction endonucleases N-terminal" evidence="1">
    <location>
        <begin position="36"/>
        <end position="237"/>
    </location>
</feature>
<reference evidence="2 3" key="1">
    <citation type="submission" date="2018-06" db="EMBL/GenBank/DDBJ databases">
        <authorList>
            <consortium name="Pathogen Informatics"/>
            <person name="Doyle S."/>
        </authorList>
    </citation>
    <scope>NUCLEOTIDE SEQUENCE [LARGE SCALE GENOMIC DNA]</scope>
    <source>
        <strain evidence="2 3">NCTC13456</strain>
    </source>
</reference>
<sequence length="746" mass="88612">MNNNLISNNITFLQLLSSESKVCNCCGNLEWNPLNKIEIPIIQRDYAQGRTGKEEVRNNFLETLKNTLIQNTKLELDFVYGSIKDKVFQPLDGQQRLTTLFLLHWFIAIKENKLNDELKKLLTKFTYETRTSSREFCEELINKGIDYNQKDNISEQIIDNSWFFLSWKRDPTIKSMLTMLDSIEQKFRDTTEVWGKLNNISFYFIELQDFGLSDDLYIKMNARGKPLTDFENFKAKFEQHITKNHWEKDITNPQETFTHKIDTNWTDLFWQYKDENNKIDDNFLKFFSTIAILNYAQNKEIFENLEEEIEIKKILKKKNKSKNVTEDAVKKERIEIRITELANNYKAITPKDFPTAISFDFLKKCLEYYSKDDNDKISLELNLWDITKSGNLFVNSIKINENTTYKTRVLFYAQTLFFLNKSSDLISFNNWMRVVRNIVENSTIDSAAMFISAIDLINELSDGCFDIYGYLSQNNIKSGYSKVQVEHEVIKAKLISGIEGDRWKKLIFENEDHQMYKGVIRFLLDNNENLEIFEKWSNRANYFFANDGIIEKYKKDALLLRALVSQFKDWNQFNALDYDCEKGTWSNILRNEKLIPKFQKLLETNDEADLRKMLLIDSTIEDEKLRLVHEDLYKTKILMAIEKRTRLAKNYNNYVLYPYNAKVDWKKYIVGSERNKILSDKINEEIITFKNENQQLKSNGELIPFFWGLDIPFIYNKVEYIWDRNNKIIKVSTKEEFVVEEFCWEK</sequence>
<dbReference type="EMBL" id="UFXS01000001">
    <property type="protein sequence ID" value="STD54905.1"/>
    <property type="molecule type" value="Genomic_DNA"/>
</dbReference>
<evidence type="ECO:0000313" key="3">
    <source>
        <dbReference type="Proteomes" id="UP000254737"/>
    </source>
</evidence>
<evidence type="ECO:0000313" key="2">
    <source>
        <dbReference type="EMBL" id="STD54905.1"/>
    </source>
</evidence>
<evidence type="ECO:0000259" key="1">
    <source>
        <dbReference type="Pfam" id="PF03235"/>
    </source>
</evidence>
<name>A0A376G2R6_9FLAO</name>
<dbReference type="RefSeq" id="WP_114999424.1">
    <property type="nucleotide sequence ID" value="NZ_JAAGKM010000014.1"/>
</dbReference>
<dbReference type="Pfam" id="PF03235">
    <property type="entry name" value="GmrSD_N"/>
    <property type="match status" value="1"/>
</dbReference>
<dbReference type="InterPro" id="IPR004919">
    <property type="entry name" value="GmrSD_N"/>
</dbReference>
<proteinExistence type="predicted"/>
<gene>
    <name evidence="2" type="ORF">NCTC13456_01262</name>
</gene>
<organism evidence="2 3">
    <name type="scientific">Empedobacter falsenii</name>
    <dbReference type="NCBI Taxonomy" id="343874"/>
    <lineage>
        <taxon>Bacteria</taxon>
        <taxon>Pseudomonadati</taxon>
        <taxon>Bacteroidota</taxon>
        <taxon>Flavobacteriia</taxon>
        <taxon>Flavobacteriales</taxon>
        <taxon>Weeksellaceae</taxon>
        <taxon>Empedobacter</taxon>
    </lineage>
</organism>
<dbReference type="Proteomes" id="UP000254737">
    <property type="component" value="Unassembled WGS sequence"/>
</dbReference>
<protein>
    <submittedName>
        <fullName evidence="2">Protein of uncharacterized function DUF262</fullName>
    </submittedName>
</protein>
<dbReference type="AlphaFoldDB" id="A0A376G2R6"/>
<accession>A0A376G2R6</accession>